<comment type="caution">
    <text evidence="2">The sequence shown here is derived from an EMBL/GenBank/DDBJ whole genome shotgun (WGS) entry which is preliminary data.</text>
</comment>
<reference evidence="2" key="1">
    <citation type="journal article" date="2023" name="G3 (Bethesda)">
        <title>Whole genome assembly and annotation of the endangered Caribbean coral Acropora cervicornis.</title>
        <authorList>
            <person name="Selwyn J.D."/>
            <person name="Vollmer S.V."/>
        </authorList>
    </citation>
    <scope>NUCLEOTIDE SEQUENCE</scope>
    <source>
        <strain evidence="2">K2</strain>
    </source>
</reference>
<dbReference type="Proteomes" id="UP001249851">
    <property type="component" value="Unassembled WGS sequence"/>
</dbReference>
<protein>
    <submittedName>
        <fullName evidence="2">Uncharacterized protein</fullName>
    </submittedName>
</protein>
<evidence type="ECO:0000313" key="2">
    <source>
        <dbReference type="EMBL" id="KAK2552462.1"/>
    </source>
</evidence>
<name>A0AAD9Q0G5_ACRCE</name>
<feature type="region of interest" description="Disordered" evidence="1">
    <location>
        <begin position="1"/>
        <end position="34"/>
    </location>
</feature>
<sequence length="128" mass="15075">MRRGLFPRSKMAPKKRKVDDSGNEAKDTTPESTEIRDKYFTWTDEETALLLKVAISYKTEKTTEGKDWESVKTSSTLQNGFNMLGMMMQQNHNQQYNIHPQYQQRYHQQPNDVADVWHLQDSSNYHNC</sequence>
<evidence type="ECO:0000313" key="3">
    <source>
        <dbReference type="EMBL" id="KAK2569709.1"/>
    </source>
</evidence>
<reference evidence="2" key="2">
    <citation type="journal article" date="2023" name="Science">
        <title>Genomic signatures of disease resistance in endangered staghorn corals.</title>
        <authorList>
            <person name="Vollmer S.V."/>
            <person name="Selwyn J.D."/>
            <person name="Despard B.A."/>
            <person name="Roesel C.L."/>
        </authorList>
    </citation>
    <scope>NUCLEOTIDE SEQUENCE</scope>
    <source>
        <strain evidence="2">K2</strain>
    </source>
</reference>
<evidence type="ECO:0000313" key="4">
    <source>
        <dbReference type="Proteomes" id="UP001249851"/>
    </source>
</evidence>
<feature type="compositionally biased region" description="Basic and acidic residues" evidence="1">
    <location>
        <begin position="17"/>
        <end position="34"/>
    </location>
</feature>
<accession>A0AAD9Q0G5</accession>
<feature type="compositionally biased region" description="Basic residues" evidence="1">
    <location>
        <begin position="1"/>
        <end position="16"/>
    </location>
</feature>
<organism evidence="2 4">
    <name type="scientific">Acropora cervicornis</name>
    <name type="common">Staghorn coral</name>
    <dbReference type="NCBI Taxonomy" id="6130"/>
    <lineage>
        <taxon>Eukaryota</taxon>
        <taxon>Metazoa</taxon>
        <taxon>Cnidaria</taxon>
        <taxon>Anthozoa</taxon>
        <taxon>Hexacorallia</taxon>
        <taxon>Scleractinia</taxon>
        <taxon>Astrocoeniina</taxon>
        <taxon>Acroporidae</taxon>
        <taxon>Acropora</taxon>
    </lineage>
</organism>
<dbReference type="AlphaFoldDB" id="A0AAD9Q0G5"/>
<dbReference type="EMBL" id="JARQWQ010000087">
    <property type="protein sequence ID" value="KAK2552462.1"/>
    <property type="molecule type" value="Genomic_DNA"/>
</dbReference>
<proteinExistence type="predicted"/>
<gene>
    <name evidence="3" type="ORF">P5673_005544</name>
    <name evidence="2" type="ORF">P5673_026550</name>
</gene>
<dbReference type="EMBL" id="JARQWQ010000009">
    <property type="protein sequence ID" value="KAK2569709.1"/>
    <property type="molecule type" value="Genomic_DNA"/>
</dbReference>
<evidence type="ECO:0000256" key="1">
    <source>
        <dbReference type="SAM" id="MobiDB-lite"/>
    </source>
</evidence>
<keyword evidence="4" id="KW-1185">Reference proteome</keyword>